<dbReference type="InterPro" id="IPR001789">
    <property type="entry name" value="Sig_transdc_resp-reg_receiver"/>
</dbReference>
<evidence type="ECO:0000313" key="5">
    <source>
        <dbReference type="Proteomes" id="UP000473008"/>
    </source>
</evidence>
<name>A0A6M1RC28_9GAMM</name>
<dbReference type="SMART" id="SM00448">
    <property type="entry name" value="REC"/>
    <property type="match status" value="1"/>
</dbReference>
<reference evidence="4 5" key="1">
    <citation type="submission" date="2020-02" db="EMBL/GenBank/DDBJ databases">
        <title>The draft genome of Grimontia sedimenta sp. nov., isolated from benthic sediments near coral reefs south of Kuwait.</title>
        <authorList>
            <person name="Mahmoud H.M."/>
            <person name="Jose L."/>
            <person name="Eapen S."/>
        </authorList>
    </citation>
    <scope>NUCLEOTIDE SEQUENCE [LARGE SCALE GENOMIC DNA]</scope>
    <source>
        <strain evidence="4 5">S25</strain>
    </source>
</reference>
<feature type="modified residue" description="4-aspartylphosphate" evidence="2">
    <location>
        <position position="65"/>
    </location>
</feature>
<dbReference type="PROSITE" id="PS50110">
    <property type="entry name" value="RESPONSE_REGULATORY"/>
    <property type="match status" value="1"/>
</dbReference>
<evidence type="ECO:0000256" key="2">
    <source>
        <dbReference type="PROSITE-ProRule" id="PRU00169"/>
    </source>
</evidence>
<dbReference type="AlphaFoldDB" id="A0A6M1RC28"/>
<dbReference type="Proteomes" id="UP000473008">
    <property type="component" value="Unassembled WGS sequence"/>
</dbReference>
<proteinExistence type="predicted"/>
<dbReference type="InterPro" id="IPR050595">
    <property type="entry name" value="Bact_response_regulator"/>
</dbReference>
<protein>
    <submittedName>
        <fullName evidence="4">Response regulator</fullName>
    </submittedName>
</protein>
<evidence type="ECO:0000259" key="3">
    <source>
        <dbReference type="PROSITE" id="PS50110"/>
    </source>
</evidence>
<dbReference type="SUPFAM" id="SSF52172">
    <property type="entry name" value="CheY-like"/>
    <property type="match status" value="1"/>
</dbReference>
<comment type="caution">
    <text evidence="4">The sequence shown here is derived from an EMBL/GenBank/DDBJ whole genome shotgun (WGS) entry which is preliminary data.</text>
</comment>
<dbReference type="EMBL" id="JAALDL010000002">
    <property type="protein sequence ID" value="NGN96992.1"/>
    <property type="molecule type" value="Genomic_DNA"/>
</dbReference>
<feature type="domain" description="Response regulatory" evidence="3">
    <location>
        <begin position="9"/>
        <end position="133"/>
    </location>
</feature>
<dbReference type="PANTHER" id="PTHR44591:SF3">
    <property type="entry name" value="RESPONSE REGULATORY DOMAIN-CONTAINING PROTEIN"/>
    <property type="match status" value="1"/>
</dbReference>
<dbReference type="GO" id="GO:0000160">
    <property type="term" value="P:phosphorelay signal transduction system"/>
    <property type="evidence" value="ECO:0007669"/>
    <property type="project" value="InterPro"/>
</dbReference>
<keyword evidence="5" id="KW-1185">Reference proteome</keyword>
<dbReference type="InterPro" id="IPR011006">
    <property type="entry name" value="CheY-like_superfamily"/>
</dbReference>
<keyword evidence="1 2" id="KW-0597">Phosphoprotein</keyword>
<dbReference type="Pfam" id="PF00072">
    <property type="entry name" value="Response_reg"/>
    <property type="match status" value="1"/>
</dbReference>
<dbReference type="PANTHER" id="PTHR44591">
    <property type="entry name" value="STRESS RESPONSE REGULATOR PROTEIN 1"/>
    <property type="match status" value="1"/>
</dbReference>
<evidence type="ECO:0000313" key="4">
    <source>
        <dbReference type="EMBL" id="NGN96992.1"/>
    </source>
</evidence>
<accession>A0A6M1RC28</accession>
<dbReference type="Gene3D" id="3.40.50.2300">
    <property type="match status" value="1"/>
</dbReference>
<gene>
    <name evidence="4" type="ORF">G5S52_04795</name>
</gene>
<organism evidence="4 5">
    <name type="scientific">Grimontia sedimenti</name>
    <dbReference type="NCBI Taxonomy" id="2711294"/>
    <lineage>
        <taxon>Bacteria</taxon>
        <taxon>Pseudomonadati</taxon>
        <taxon>Pseudomonadota</taxon>
        <taxon>Gammaproteobacteria</taxon>
        <taxon>Vibrionales</taxon>
        <taxon>Vibrionaceae</taxon>
        <taxon>Grimontia</taxon>
    </lineage>
</organism>
<sequence length="161" mass="18033">MRETDGKVNIICVDDQREVLSAVLKDLSSLAVAFHIEDCESADEALDLIDELDAEGEHVALIISDHVMPEKTGVELLTEVSLDPRFRFTRKVLLTGQATHADTIEAINNASIERYFEKPWDAEALLSAAKKLVTQYVFDAGLDYRDFPDVLDTQVVLDRLK</sequence>
<evidence type="ECO:0000256" key="1">
    <source>
        <dbReference type="ARBA" id="ARBA00022553"/>
    </source>
</evidence>
<dbReference type="RefSeq" id="WP_165012012.1">
    <property type="nucleotide sequence ID" value="NZ_JAALDL010000002.1"/>
</dbReference>